<dbReference type="AlphaFoldDB" id="A0A2J6X583"/>
<dbReference type="PANTHER" id="PTHR43777:SF1">
    <property type="entry name" value="MOLYBDENUM COFACTOR CYTIDYLYLTRANSFERASE"/>
    <property type="match status" value="1"/>
</dbReference>
<dbReference type="Gene3D" id="3.90.550.10">
    <property type="entry name" value="Spore Coat Polysaccharide Biosynthesis Protein SpsA, Chain A"/>
    <property type="match status" value="1"/>
</dbReference>
<evidence type="ECO:0000259" key="1">
    <source>
        <dbReference type="Pfam" id="PF12804"/>
    </source>
</evidence>
<dbReference type="PANTHER" id="PTHR43777">
    <property type="entry name" value="MOLYBDENUM COFACTOR CYTIDYLYLTRANSFERASE"/>
    <property type="match status" value="1"/>
</dbReference>
<proteinExistence type="predicted"/>
<gene>
    <name evidence="2" type="ORF">C0175_05060</name>
</gene>
<accession>A0A2J6X583</accession>
<organism evidence="2 3">
    <name type="scientific">Caldisericum exile</name>
    <dbReference type="NCBI Taxonomy" id="693075"/>
    <lineage>
        <taxon>Bacteria</taxon>
        <taxon>Pseudomonadati</taxon>
        <taxon>Caldisericota/Cryosericota group</taxon>
        <taxon>Caldisericota</taxon>
        <taxon>Caldisericia</taxon>
        <taxon>Caldisericales</taxon>
        <taxon>Caldisericaceae</taxon>
        <taxon>Caldisericum</taxon>
    </lineage>
</organism>
<evidence type="ECO:0000313" key="2">
    <source>
        <dbReference type="EMBL" id="PMP81669.1"/>
    </source>
</evidence>
<comment type="caution">
    <text evidence="2">The sequence shown here is derived from an EMBL/GenBank/DDBJ whole genome shotgun (WGS) entry which is preliminary data.</text>
</comment>
<reference evidence="2 3" key="1">
    <citation type="submission" date="2018-01" db="EMBL/GenBank/DDBJ databases">
        <title>Metagenomic assembled genomes from two thermal pools in the Uzon Caldera, Kamchatka, Russia.</title>
        <authorList>
            <person name="Wilkins L."/>
            <person name="Ettinger C."/>
        </authorList>
    </citation>
    <scope>NUCLEOTIDE SEQUENCE [LARGE SCALE GENOMIC DNA]</scope>
    <source>
        <strain evidence="2">ARK-10</strain>
    </source>
</reference>
<dbReference type="CDD" id="cd04182">
    <property type="entry name" value="GT_2_like_f"/>
    <property type="match status" value="1"/>
</dbReference>
<sequence length="201" mass="22915">MDKYISGVLLSAGKSERMGEMKALLSLNNKFVIEKLIEEYLDTPIDELIVVVGFNGQKLESIIKSLFQTDKLKVVYNEKYEEGMFSSVVKGVESATFDNVLLGLVDNPLINSYIIKRLLNEFDFEHIVIPSYNKKGGHPVLFPKFVKDAILSGKYETLKEVFDSFKEKVDYVDAPIEVTIDMDTKEDYEKILRFLEGGSYD</sequence>
<feature type="domain" description="MobA-like NTP transferase" evidence="1">
    <location>
        <begin position="7"/>
        <end position="152"/>
    </location>
</feature>
<dbReference type="EMBL" id="PNIX01000294">
    <property type="protein sequence ID" value="PMP81669.1"/>
    <property type="molecule type" value="Genomic_DNA"/>
</dbReference>
<dbReference type="GO" id="GO:0016779">
    <property type="term" value="F:nucleotidyltransferase activity"/>
    <property type="evidence" value="ECO:0007669"/>
    <property type="project" value="UniProtKB-ARBA"/>
</dbReference>
<dbReference type="Proteomes" id="UP000236910">
    <property type="component" value="Unassembled WGS sequence"/>
</dbReference>
<protein>
    <recommendedName>
        <fullName evidence="1">MobA-like NTP transferase domain-containing protein</fullName>
    </recommendedName>
</protein>
<dbReference type="Pfam" id="PF12804">
    <property type="entry name" value="NTP_transf_3"/>
    <property type="match status" value="1"/>
</dbReference>
<name>A0A2J6X583_9BACT</name>
<evidence type="ECO:0000313" key="3">
    <source>
        <dbReference type="Proteomes" id="UP000236910"/>
    </source>
</evidence>
<dbReference type="SUPFAM" id="SSF53448">
    <property type="entry name" value="Nucleotide-diphospho-sugar transferases"/>
    <property type="match status" value="1"/>
</dbReference>
<dbReference type="InterPro" id="IPR029044">
    <property type="entry name" value="Nucleotide-diphossugar_trans"/>
</dbReference>
<dbReference type="InterPro" id="IPR025877">
    <property type="entry name" value="MobA-like_NTP_Trfase"/>
</dbReference>